<dbReference type="InterPro" id="IPR004910">
    <property type="entry name" value="Yippee/Mis18/Cereblon"/>
</dbReference>
<proteinExistence type="inferred from homology"/>
<feature type="domain" description="Yippee" evidence="5">
    <location>
        <begin position="61"/>
        <end position="158"/>
    </location>
</feature>
<dbReference type="RefSeq" id="XP_003680455.1">
    <property type="nucleotide sequence ID" value="XM_003680407.1"/>
</dbReference>
<evidence type="ECO:0000256" key="2">
    <source>
        <dbReference type="ARBA" id="ARBA00022723"/>
    </source>
</evidence>
<evidence type="ECO:0000256" key="1">
    <source>
        <dbReference type="ARBA" id="ARBA00005613"/>
    </source>
</evidence>
<protein>
    <recommendedName>
        <fullName evidence="4">Protein yippee-like</fullName>
    </recommendedName>
</protein>
<dbReference type="Proteomes" id="UP000005627">
    <property type="component" value="Chromosome 3"/>
</dbReference>
<dbReference type="HOGENOM" id="CLU_043857_4_1_1"/>
<comment type="similarity">
    <text evidence="1 4">Belongs to the yippee family.</text>
</comment>
<keyword evidence="3" id="KW-0862">Zinc</keyword>
<sequence length="158" mass="18211">MGLRYSSYIECPAAKLEGDNWNSSDTSCLSLYHQASEPRHSQYHIGYHSRHGSDSSTPKFVTYGCRRCRTHLSSSTQIMSKDYRGKTGDAFLMTRVVNVIEGSVETRPMITGDYLVCDILCHWCKSLLGWKYLESERKDQRYKEGKYILEVKTICRCD</sequence>
<dbReference type="GeneID" id="11500579"/>
<accession>G8ZRV2</accession>
<dbReference type="EMBL" id="HE616744">
    <property type="protein sequence ID" value="CCE91244.1"/>
    <property type="molecule type" value="Genomic_DNA"/>
</dbReference>
<dbReference type="eggNOG" id="KOG3399">
    <property type="taxonomic scope" value="Eukaryota"/>
</dbReference>
<evidence type="ECO:0000259" key="5">
    <source>
        <dbReference type="PROSITE" id="PS51792"/>
    </source>
</evidence>
<evidence type="ECO:0000313" key="7">
    <source>
        <dbReference type="Proteomes" id="UP000005627"/>
    </source>
</evidence>
<dbReference type="PANTHER" id="PTHR13848">
    <property type="entry name" value="PROTEIN YIPPEE-LIKE CG15309-RELATED"/>
    <property type="match status" value="1"/>
</dbReference>
<keyword evidence="2" id="KW-0479">Metal-binding</keyword>
<dbReference type="InParanoid" id="G8ZRV2"/>
<dbReference type="GO" id="GO:0046872">
    <property type="term" value="F:metal ion binding"/>
    <property type="evidence" value="ECO:0007669"/>
    <property type="project" value="UniProtKB-KW"/>
</dbReference>
<organism evidence="6 7">
    <name type="scientific">Torulaspora delbrueckii</name>
    <name type="common">Yeast</name>
    <name type="synonym">Candida colliculosa</name>
    <dbReference type="NCBI Taxonomy" id="4950"/>
    <lineage>
        <taxon>Eukaryota</taxon>
        <taxon>Fungi</taxon>
        <taxon>Dikarya</taxon>
        <taxon>Ascomycota</taxon>
        <taxon>Saccharomycotina</taxon>
        <taxon>Saccharomycetes</taxon>
        <taxon>Saccharomycetales</taxon>
        <taxon>Saccharomycetaceae</taxon>
        <taxon>Torulaspora</taxon>
    </lineage>
</organism>
<dbReference type="FunCoup" id="G8ZRV2">
    <property type="interactions" value="420"/>
</dbReference>
<dbReference type="InterPro" id="IPR039058">
    <property type="entry name" value="Yippee_fam"/>
</dbReference>
<gene>
    <name evidence="6" type="primary">TDEL0C03550</name>
    <name evidence="6" type="ORF">TDEL_0C03550</name>
</gene>
<dbReference type="STRING" id="1076872.G8ZRV2"/>
<dbReference type="AlphaFoldDB" id="G8ZRV2"/>
<keyword evidence="7" id="KW-1185">Reference proteome</keyword>
<evidence type="ECO:0000256" key="3">
    <source>
        <dbReference type="ARBA" id="ARBA00022833"/>
    </source>
</evidence>
<dbReference type="PROSITE" id="PS51792">
    <property type="entry name" value="YIPPEE"/>
    <property type="match status" value="1"/>
</dbReference>
<name>G8ZRV2_TORDE</name>
<dbReference type="InterPro" id="IPR034751">
    <property type="entry name" value="Yippee"/>
</dbReference>
<evidence type="ECO:0000313" key="6">
    <source>
        <dbReference type="EMBL" id="CCE91244.1"/>
    </source>
</evidence>
<dbReference type="Pfam" id="PF03226">
    <property type="entry name" value="Yippee-Mis18"/>
    <property type="match status" value="1"/>
</dbReference>
<reference evidence="6 7" key="1">
    <citation type="journal article" date="2011" name="Proc. Natl. Acad. Sci. U.S.A.">
        <title>Evolutionary erosion of yeast sex chromosomes by mating-type switching accidents.</title>
        <authorList>
            <person name="Gordon J.L."/>
            <person name="Armisen D."/>
            <person name="Proux-Wera E."/>
            <person name="Oheigeartaigh S.S."/>
            <person name="Byrne K.P."/>
            <person name="Wolfe K.H."/>
        </authorList>
    </citation>
    <scope>NUCLEOTIDE SEQUENCE [LARGE SCALE GENOMIC DNA]</scope>
    <source>
        <strain evidence="7">ATCC 10662 / CBS 1146 / NBRC 0425 / NCYC 2629 / NRRL Y-866</strain>
    </source>
</reference>
<dbReference type="KEGG" id="tdl:TDEL_0C03550"/>
<evidence type="ECO:0000256" key="4">
    <source>
        <dbReference type="RuleBase" id="RU110713"/>
    </source>
</evidence>
<dbReference type="OrthoDB" id="6407410at2759"/>